<proteinExistence type="predicted"/>
<gene>
    <name evidence="1" type="ORF">GCM10023257_44880</name>
</gene>
<comment type="caution">
    <text evidence="1">The sequence shown here is derived from an EMBL/GenBank/DDBJ whole genome shotgun (WGS) entry which is preliminary data.</text>
</comment>
<dbReference type="EMBL" id="BAABIV010000018">
    <property type="protein sequence ID" value="GAA4997201.1"/>
    <property type="molecule type" value="Genomic_DNA"/>
</dbReference>
<reference evidence="2" key="1">
    <citation type="journal article" date="2019" name="Int. J. Syst. Evol. Microbiol.">
        <title>The Global Catalogue of Microorganisms (GCM) 10K type strain sequencing project: providing services to taxonomists for standard genome sequencing and annotation.</title>
        <authorList>
            <consortium name="The Broad Institute Genomics Platform"/>
            <consortium name="The Broad Institute Genome Sequencing Center for Infectious Disease"/>
            <person name="Wu L."/>
            <person name="Ma J."/>
        </authorList>
    </citation>
    <scope>NUCLEOTIDE SEQUENCE [LARGE SCALE GENOMIC DNA]</scope>
    <source>
        <strain evidence="2">JCM 17657</strain>
    </source>
</reference>
<keyword evidence="2" id="KW-1185">Reference proteome</keyword>
<protein>
    <submittedName>
        <fullName evidence="1">Uncharacterized protein</fullName>
    </submittedName>
</protein>
<name>A0ABP9IFZ9_9ACTN</name>
<organism evidence="1 2">
    <name type="scientific">Streptomyces hyderabadensis</name>
    <dbReference type="NCBI Taxonomy" id="598549"/>
    <lineage>
        <taxon>Bacteria</taxon>
        <taxon>Bacillati</taxon>
        <taxon>Actinomycetota</taxon>
        <taxon>Actinomycetes</taxon>
        <taxon>Kitasatosporales</taxon>
        <taxon>Streptomycetaceae</taxon>
        <taxon>Streptomyces</taxon>
    </lineage>
</organism>
<dbReference type="Proteomes" id="UP001500610">
    <property type="component" value="Unassembled WGS sequence"/>
</dbReference>
<evidence type="ECO:0000313" key="1">
    <source>
        <dbReference type="EMBL" id="GAA4997201.1"/>
    </source>
</evidence>
<accession>A0ABP9IFZ9</accession>
<sequence>MSYGDLSENEALALCEDEWEPDPWDSLQTFGAVVQALREHAGFSRVEFGEADAGRVVVERAEEAPGNKGRRGNRRGI</sequence>
<evidence type="ECO:0000313" key="2">
    <source>
        <dbReference type="Proteomes" id="UP001500610"/>
    </source>
</evidence>